<protein>
    <submittedName>
        <fullName evidence="6">Sodium-dependent transporter</fullName>
    </submittedName>
</protein>
<organism evidence="6 7">
    <name type="scientific">Cyclobacterium qasimii M12-11B</name>
    <dbReference type="NCBI Taxonomy" id="641524"/>
    <lineage>
        <taxon>Bacteria</taxon>
        <taxon>Pseudomonadati</taxon>
        <taxon>Bacteroidota</taxon>
        <taxon>Cytophagia</taxon>
        <taxon>Cytophagales</taxon>
        <taxon>Cyclobacteriaceae</taxon>
        <taxon>Cyclobacterium</taxon>
    </lineage>
</organism>
<feature type="transmembrane region" description="Helical" evidence="5">
    <location>
        <begin position="42"/>
        <end position="59"/>
    </location>
</feature>
<evidence type="ECO:0000256" key="4">
    <source>
        <dbReference type="ARBA" id="ARBA00023136"/>
    </source>
</evidence>
<evidence type="ECO:0000256" key="3">
    <source>
        <dbReference type="ARBA" id="ARBA00022989"/>
    </source>
</evidence>
<dbReference type="Gene3D" id="1.20.1530.20">
    <property type="match status" value="1"/>
</dbReference>
<dbReference type="AlphaFoldDB" id="S7V8F6"/>
<proteinExistence type="predicted"/>
<sequence length="350" mass="37646">MLLLVLYFYLILSGNYGPSGPFLIGFMVLLGIAFNLNPKLKGYTYTVMIFGAATLALYYPQPFIFYKGYALSQLITPLIQFIMFGMGTAMAVKDFVQIGKNPKGVFIGLVCQLTLMPLSGWAIAHWSGLPIEIAAGIILVGCSPSGVASNVISYLAKANLALSITITAMSTLLAPFATPFLMKWLAGSMIEINVGVMMWSIVKMVIIPIGAGLLVNHLFRNRISFLQKVMPTLSMVVVAIVIVLITASGRDNLMDIGFILLGLVLLHNIVGYLLGYSASKALGLDERDSRTIALEVGLQNGGMAGALAKEMGKLATVGLAPAVFSIIMNITGSVLASYWHKNEPKVKTRK</sequence>
<dbReference type="GO" id="GO:0016020">
    <property type="term" value="C:membrane"/>
    <property type="evidence" value="ECO:0007669"/>
    <property type="project" value="UniProtKB-SubCell"/>
</dbReference>
<evidence type="ECO:0000313" key="6">
    <source>
        <dbReference type="EMBL" id="EPR65852.1"/>
    </source>
</evidence>
<feature type="transmembrane region" description="Helical" evidence="5">
    <location>
        <begin position="317"/>
        <end position="339"/>
    </location>
</feature>
<dbReference type="STRING" id="641524.ADICYQ_5200"/>
<evidence type="ECO:0000313" key="7">
    <source>
        <dbReference type="Proteomes" id="UP000014974"/>
    </source>
</evidence>
<comment type="caution">
    <text evidence="6">The sequence shown here is derived from an EMBL/GenBank/DDBJ whole genome shotgun (WGS) entry which is preliminary data.</text>
</comment>
<dbReference type="Pfam" id="PF01758">
    <property type="entry name" value="SBF"/>
    <property type="match status" value="1"/>
</dbReference>
<feature type="transmembrane region" description="Helical" evidence="5">
    <location>
        <begin position="231"/>
        <end position="250"/>
    </location>
</feature>
<keyword evidence="4 5" id="KW-0472">Membrane</keyword>
<gene>
    <name evidence="6" type="ORF">ADICYQ_5200</name>
</gene>
<dbReference type="PANTHER" id="PTHR10361">
    <property type="entry name" value="SODIUM-BILE ACID COTRANSPORTER"/>
    <property type="match status" value="1"/>
</dbReference>
<evidence type="ECO:0000256" key="2">
    <source>
        <dbReference type="ARBA" id="ARBA00022692"/>
    </source>
</evidence>
<dbReference type="EMBL" id="ATNM01000174">
    <property type="protein sequence ID" value="EPR65852.1"/>
    <property type="molecule type" value="Genomic_DNA"/>
</dbReference>
<dbReference type="Proteomes" id="UP000014974">
    <property type="component" value="Unassembled WGS sequence"/>
</dbReference>
<evidence type="ECO:0000256" key="1">
    <source>
        <dbReference type="ARBA" id="ARBA00004141"/>
    </source>
</evidence>
<dbReference type="InterPro" id="IPR002657">
    <property type="entry name" value="BilAc:Na_symport/Acr3"/>
</dbReference>
<feature type="transmembrane region" description="Helical" evidence="5">
    <location>
        <begin position="160"/>
        <end position="177"/>
    </location>
</feature>
<dbReference type="PANTHER" id="PTHR10361:SF28">
    <property type="entry name" value="P3 PROTEIN-RELATED"/>
    <property type="match status" value="1"/>
</dbReference>
<comment type="subcellular location">
    <subcellularLocation>
        <location evidence="1">Membrane</location>
        <topology evidence="1">Multi-pass membrane protein</topology>
    </subcellularLocation>
</comment>
<keyword evidence="2 5" id="KW-0812">Transmembrane</keyword>
<feature type="transmembrane region" description="Helical" evidence="5">
    <location>
        <begin position="6"/>
        <end position="30"/>
    </location>
</feature>
<feature type="transmembrane region" description="Helical" evidence="5">
    <location>
        <begin position="71"/>
        <end position="92"/>
    </location>
</feature>
<dbReference type="InterPro" id="IPR038770">
    <property type="entry name" value="Na+/solute_symporter_sf"/>
</dbReference>
<evidence type="ECO:0000256" key="5">
    <source>
        <dbReference type="SAM" id="Phobius"/>
    </source>
</evidence>
<feature type="transmembrane region" description="Helical" evidence="5">
    <location>
        <begin position="256"/>
        <end position="274"/>
    </location>
</feature>
<accession>S7V8F6</accession>
<dbReference type="InterPro" id="IPR004710">
    <property type="entry name" value="Bilac:Na_transpt"/>
</dbReference>
<name>S7V8F6_9BACT</name>
<reference evidence="6 7" key="1">
    <citation type="journal article" date="2013" name="Genome Announc.">
        <title>Draft Genome Sequence of Cyclobacterium qasimii Strain M12-11BT, Isolated from Arctic Marine Sediment.</title>
        <authorList>
            <person name="Shivaji S."/>
            <person name="Ara S."/>
            <person name="Singh A."/>
            <person name="Kumar Pinnaka A."/>
        </authorList>
    </citation>
    <scope>NUCLEOTIDE SEQUENCE [LARGE SCALE GENOMIC DNA]</scope>
    <source>
        <strain evidence="6 7">M12-11B</strain>
    </source>
</reference>
<keyword evidence="3 5" id="KW-1133">Transmembrane helix</keyword>
<dbReference type="eggNOG" id="COG0385">
    <property type="taxonomic scope" value="Bacteria"/>
</dbReference>
<dbReference type="OrthoDB" id="9806785at2"/>
<feature type="transmembrane region" description="Helical" evidence="5">
    <location>
        <begin position="104"/>
        <end position="123"/>
    </location>
</feature>
<dbReference type="PATRIC" id="fig|641524.5.peg.5154"/>
<feature type="transmembrane region" description="Helical" evidence="5">
    <location>
        <begin position="129"/>
        <end position="148"/>
    </location>
</feature>
<feature type="transmembrane region" description="Helical" evidence="5">
    <location>
        <begin position="197"/>
        <end position="219"/>
    </location>
</feature>